<sequence length="77" mass="8903">MWRFLDRLREPLDRNRWRRLSHAYGSAADLPDRLRALASDDPQVAEKALFDLNGALHRPSFTRRRGPGAPGRRRPVA</sequence>
<evidence type="ECO:0000313" key="1">
    <source>
        <dbReference type="EMBL" id="ACY95994.1"/>
    </source>
</evidence>
<accession>D1A2H4</accession>
<dbReference type="AlphaFoldDB" id="D1A2H4"/>
<dbReference type="EMBL" id="CP001738">
    <property type="protein sequence ID" value="ACY95994.1"/>
    <property type="molecule type" value="Genomic_DNA"/>
</dbReference>
<proteinExistence type="predicted"/>
<reference evidence="1 2" key="1">
    <citation type="journal article" date="2011" name="Stand. Genomic Sci.">
        <title>Complete genome sequence of Thermomonospora curvata type strain (B9).</title>
        <authorList>
            <person name="Chertkov O."/>
            <person name="Sikorski J."/>
            <person name="Nolan M."/>
            <person name="Lapidus A."/>
            <person name="Lucas S."/>
            <person name="Del Rio T.G."/>
            <person name="Tice H."/>
            <person name="Cheng J.F."/>
            <person name="Goodwin L."/>
            <person name="Pitluck S."/>
            <person name="Liolios K."/>
            <person name="Ivanova N."/>
            <person name="Mavromatis K."/>
            <person name="Mikhailova N."/>
            <person name="Ovchinnikova G."/>
            <person name="Pati A."/>
            <person name="Chen A."/>
            <person name="Palaniappan K."/>
            <person name="Djao O.D."/>
            <person name="Land M."/>
            <person name="Hauser L."/>
            <person name="Chang Y.J."/>
            <person name="Jeffries C.D."/>
            <person name="Brettin T."/>
            <person name="Han C."/>
            <person name="Detter J.C."/>
            <person name="Rohde M."/>
            <person name="Goker M."/>
            <person name="Woyke T."/>
            <person name="Bristow J."/>
            <person name="Eisen J.A."/>
            <person name="Markowitz V."/>
            <person name="Hugenholtz P."/>
            <person name="Klenk H.P."/>
            <person name="Kyrpides N.C."/>
        </authorList>
    </citation>
    <scope>NUCLEOTIDE SEQUENCE [LARGE SCALE GENOMIC DNA]</scope>
    <source>
        <strain evidence="2">ATCC 19995 / DSM 43183 / JCM 3096 / KCTC 9072 / NBRC 15933 / NCIMB 10081 / Henssen B9</strain>
    </source>
</reference>
<evidence type="ECO:0000313" key="2">
    <source>
        <dbReference type="Proteomes" id="UP000001918"/>
    </source>
</evidence>
<name>D1A2H4_THECD</name>
<organism evidence="1 2">
    <name type="scientific">Thermomonospora curvata (strain ATCC 19995 / DSM 43183 / JCM 3096 / KCTC 9072 / NBRC 15933 / NCIMB 10081 / Henssen B9)</name>
    <dbReference type="NCBI Taxonomy" id="471852"/>
    <lineage>
        <taxon>Bacteria</taxon>
        <taxon>Bacillati</taxon>
        <taxon>Actinomycetota</taxon>
        <taxon>Actinomycetes</taxon>
        <taxon>Streptosporangiales</taxon>
        <taxon>Thermomonosporaceae</taxon>
        <taxon>Thermomonospora</taxon>
    </lineage>
</organism>
<dbReference type="Proteomes" id="UP000001918">
    <property type="component" value="Chromosome"/>
</dbReference>
<dbReference type="KEGG" id="tcu:Tcur_0394"/>
<dbReference type="HOGENOM" id="CLU_2636861_0_0_11"/>
<keyword evidence="2" id="KW-1185">Reference proteome</keyword>
<protein>
    <submittedName>
        <fullName evidence="1">Uncharacterized protein</fullName>
    </submittedName>
</protein>
<gene>
    <name evidence="1" type="ordered locus">Tcur_0394</name>
</gene>